<evidence type="ECO:0000256" key="14">
    <source>
        <dbReference type="PIRSR" id="PIRSR605511-1"/>
    </source>
</evidence>
<dbReference type="PANTHER" id="PTHR10907:SF47">
    <property type="entry name" value="REGUCALCIN"/>
    <property type="match status" value="1"/>
</dbReference>
<protein>
    <recommendedName>
        <fullName evidence="8">Regucalcin</fullName>
        <ecNumber evidence="7">3.1.1.17</ecNumber>
    </recommendedName>
    <alternativeName>
        <fullName evidence="13">Gluconolactonase</fullName>
    </alternativeName>
</protein>
<dbReference type="GO" id="GO:0005737">
    <property type="term" value="C:cytoplasm"/>
    <property type="evidence" value="ECO:0007669"/>
    <property type="project" value="UniProtKB-SubCell"/>
</dbReference>
<dbReference type="EnsemblMetazoa" id="XM_030983246">
    <property type="protein sequence ID" value="XP_030839106"/>
    <property type="gene ID" value="LOC575038"/>
</dbReference>
<name>A0A7M7NQH3_STRPU</name>
<feature type="binding site" evidence="15">
    <location>
        <position position="151"/>
    </location>
    <ligand>
        <name>a divalent metal cation</name>
        <dbReference type="ChEBI" id="CHEBI:60240"/>
    </ligand>
</feature>
<evidence type="ECO:0000256" key="1">
    <source>
        <dbReference type="ARBA" id="ARBA00001589"/>
    </source>
</evidence>
<keyword evidence="9" id="KW-0963">Cytoplasm</keyword>
<evidence type="ECO:0000256" key="8">
    <source>
        <dbReference type="ARBA" id="ARBA00016808"/>
    </source>
</evidence>
<dbReference type="OMA" id="KKPAMCA"/>
<keyword evidence="15" id="KW-0862">Zinc</keyword>
<dbReference type="FunCoup" id="A0A7M7NQH3">
    <property type="interactions" value="356"/>
</dbReference>
<dbReference type="Pfam" id="PF08450">
    <property type="entry name" value="SGL"/>
    <property type="match status" value="1"/>
</dbReference>
<feature type="binding site" evidence="15">
    <location>
        <position position="118"/>
    </location>
    <ligand>
        <name>substrate</name>
    </ligand>
</feature>
<dbReference type="PRINTS" id="PR01790">
    <property type="entry name" value="SMP30FAMILY"/>
</dbReference>
<keyword evidence="11" id="KW-0378">Hydrolase</keyword>
<comment type="cofactor">
    <cofactor evidence="3">
        <name>Mn(2+)</name>
        <dbReference type="ChEBI" id="CHEBI:29035"/>
    </cofactor>
</comment>
<dbReference type="GO" id="GO:0005509">
    <property type="term" value="F:calcium ion binding"/>
    <property type="evidence" value="ECO:0000318"/>
    <property type="project" value="GO_Central"/>
</dbReference>
<comment type="subcellular location">
    <subcellularLocation>
        <location evidence="5">Cytoplasm</location>
    </subcellularLocation>
</comment>
<dbReference type="InterPro" id="IPR008367">
    <property type="entry name" value="Regucalcin"/>
</dbReference>
<evidence type="ECO:0000256" key="11">
    <source>
        <dbReference type="ARBA" id="ARBA00022801"/>
    </source>
</evidence>
<comment type="similarity">
    <text evidence="6">Belongs to the SMP-30/CGR1 family.</text>
</comment>
<dbReference type="RefSeq" id="XP_030839106.1">
    <property type="nucleotide sequence ID" value="XM_030983246.1"/>
</dbReference>
<organism evidence="17 18">
    <name type="scientific">Strongylocentrotus purpuratus</name>
    <name type="common">Purple sea urchin</name>
    <dbReference type="NCBI Taxonomy" id="7668"/>
    <lineage>
        <taxon>Eukaryota</taxon>
        <taxon>Metazoa</taxon>
        <taxon>Echinodermata</taxon>
        <taxon>Eleutherozoa</taxon>
        <taxon>Echinozoa</taxon>
        <taxon>Echinoidea</taxon>
        <taxon>Euechinoidea</taxon>
        <taxon>Echinacea</taxon>
        <taxon>Camarodonta</taxon>
        <taxon>Echinidea</taxon>
        <taxon>Strongylocentrotidae</taxon>
        <taxon>Strongylocentrotus</taxon>
    </lineage>
</organism>
<comment type="cofactor">
    <cofactor evidence="2">
        <name>Ca(2+)</name>
        <dbReference type="ChEBI" id="CHEBI:29108"/>
    </cofactor>
</comment>
<feature type="binding site" evidence="15">
    <location>
        <position position="15"/>
    </location>
    <ligand>
        <name>a divalent metal cation</name>
        <dbReference type="ChEBI" id="CHEBI:60240"/>
    </ligand>
</feature>
<evidence type="ECO:0000256" key="15">
    <source>
        <dbReference type="PIRSR" id="PIRSR605511-2"/>
    </source>
</evidence>
<feature type="active site" description="Proton donor/acceptor" evidence="14">
    <location>
        <position position="201"/>
    </location>
</feature>
<dbReference type="OrthoDB" id="423498at2759"/>
<comment type="cofactor">
    <cofactor evidence="4">
        <name>Mg(2+)</name>
        <dbReference type="ChEBI" id="CHEBI:18420"/>
    </cofactor>
</comment>
<evidence type="ECO:0000256" key="6">
    <source>
        <dbReference type="ARBA" id="ARBA00008853"/>
    </source>
</evidence>
<dbReference type="InterPro" id="IPR005511">
    <property type="entry name" value="SMP-30"/>
</dbReference>
<evidence type="ECO:0000256" key="10">
    <source>
        <dbReference type="ARBA" id="ARBA00022723"/>
    </source>
</evidence>
<reference evidence="18" key="1">
    <citation type="submission" date="2015-02" db="EMBL/GenBank/DDBJ databases">
        <title>Genome sequencing for Strongylocentrotus purpuratus.</title>
        <authorList>
            <person name="Murali S."/>
            <person name="Liu Y."/>
            <person name="Vee V."/>
            <person name="English A."/>
            <person name="Wang M."/>
            <person name="Skinner E."/>
            <person name="Han Y."/>
            <person name="Muzny D.M."/>
            <person name="Worley K.C."/>
            <person name="Gibbs R.A."/>
        </authorList>
    </citation>
    <scope>NUCLEOTIDE SEQUENCE</scope>
</reference>
<dbReference type="EC" id="3.1.1.17" evidence="7"/>
<comment type="cofactor">
    <cofactor evidence="15">
        <name>Zn(2+)</name>
        <dbReference type="ChEBI" id="CHEBI:29105"/>
    </cofactor>
    <text evidence="15">Binds 1 divalent metal cation per subunit.</text>
</comment>
<evidence type="ECO:0000256" key="9">
    <source>
        <dbReference type="ARBA" id="ARBA00022490"/>
    </source>
</evidence>
<dbReference type="SUPFAM" id="SSF63829">
    <property type="entry name" value="Calcium-dependent phosphotriesterase"/>
    <property type="match status" value="1"/>
</dbReference>
<dbReference type="InterPro" id="IPR013658">
    <property type="entry name" value="SGL"/>
</dbReference>
<keyword evidence="18" id="KW-1185">Reference proteome</keyword>
<dbReference type="InterPro" id="IPR011042">
    <property type="entry name" value="6-blade_b-propeller_TolB-like"/>
</dbReference>
<sequence length="297" mass="33122">MTVEVYLKDMGYLLEGPHWDDVNNKLYYVDIFGNAIHRYDVASQKDEKVDIGESVGASVPTRSGKTLVAAKHKMGYVDWRTGNFETVAMVDKDKPTTRFNDGKCDPAGRLWAGTMGAEEVLAGVEKGKGSLFCLHTNMKVTKHVDDVDISNGMAWTSDLKTLYYIDTLRHGVDAFDYNHETAELANRRQVVKVPDEEGLPDGMCIDSEGMLWVALFNGDVINRYNPKTGEKLQTIRFPTTNITSCCWGGPNFDELYVTSAKHFLTEEQKRTQPLAGSIFRVTGLGVKGVKCEPFNDS</sequence>
<dbReference type="GO" id="GO:0030234">
    <property type="term" value="F:enzyme regulator activity"/>
    <property type="evidence" value="ECO:0007669"/>
    <property type="project" value="InterPro"/>
</dbReference>
<feature type="domain" description="SMP-30/Gluconolactonase/LRE-like region" evidence="16">
    <location>
        <begin position="15"/>
        <end position="260"/>
    </location>
</feature>
<evidence type="ECO:0000313" key="18">
    <source>
        <dbReference type="Proteomes" id="UP000007110"/>
    </source>
</evidence>
<evidence type="ECO:0000256" key="12">
    <source>
        <dbReference type="ARBA" id="ARBA00022837"/>
    </source>
</evidence>
<evidence type="ECO:0000256" key="4">
    <source>
        <dbReference type="ARBA" id="ARBA00001946"/>
    </source>
</evidence>
<dbReference type="InParanoid" id="A0A7M7NQH3"/>
<evidence type="ECO:0000256" key="5">
    <source>
        <dbReference type="ARBA" id="ARBA00004496"/>
    </source>
</evidence>
<dbReference type="GO" id="GO:0019853">
    <property type="term" value="P:L-ascorbic acid biosynthetic process"/>
    <property type="evidence" value="ECO:0000318"/>
    <property type="project" value="GO_Central"/>
</dbReference>
<evidence type="ECO:0000256" key="3">
    <source>
        <dbReference type="ARBA" id="ARBA00001936"/>
    </source>
</evidence>
<feature type="binding site" evidence="15">
    <location>
        <position position="201"/>
    </location>
    <ligand>
        <name>a divalent metal cation</name>
        <dbReference type="ChEBI" id="CHEBI:60240"/>
    </ligand>
</feature>
<evidence type="ECO:0000313" key="17">
    <source>
        <dbReference type="EnsemblMetazoa" id="XP_030839106"/>
    </source>
</evidence>
<feature type="binding site" evidence="15">
    <location>
        <position position="98"/>
    </location>
    <ligand>
        <name>substrate</name>
    </ligand>
</feature>
<dbReference type="Gene3D" id="2.120.10.30">
    <property type="entry name" value="TolB, C-terminal domain"/>
    <property type="match status" value="1"/>
</dbReference>
<accession>A0A7M7NQH3</accession>
<comment type="catalytic activity">
    <reaction evidence="1">
        <text>D-glucono-1,5-lactone + H2O = D-gluconate + H(+)</text>
        <dbReference type="Rhea" id="RHEA:10440"/>
        <dbReference type="ChEBI" id="CHEBI:15377"/>
        <dbReference type="ChEBI" id="CHEBI:15378"/>
        <dbReference type="ChEBI" id="CHEBI:16217"/>
        <dbReference type="ChEBI" id="CHEBI:18391"/>
        <dbReference type="EC" id="3.1.1.17"/>
    </reaction>
</comment>
<evidence type="ECO:0000256" key="2">
    <source>
        <dbReference type="ARBA" id="ARBA00001913"/>
    </source>
</evidence>
<proteinExistence type="inferred from homology"/>
<dbReference type="FunFam" id="2.120.10.30:FF:000027">
    <property type="entry name" value="Regucalcin homologue"/>
    <property type="match status" value="1"/>
</dbReference>
<evidence type="ECO:0000259" key="16">
    <source>
        <dbReference type="Pfam" id="PF08450"/>
    </source>
</evidence>
<feature type="binding site" evidence="15">
    <location>
        <position position="100"/>
    </location>
    <ligand>
        <name>substrate</name>
    </ligand>
</feature>
<evidence type="ECO:0000256" key="13">
    <source>
        <dbReference type="ARBA" id="ARBA00032464"/>
    </source>
</evidence>
<dbReference type="GeneID" id="575038"/>
<dbReference type="AlphaFoldDB" id="A0A7M7NQH3"/>
<reference evidence="17" key="2">
    <citation type="submission" date="2021-01" db="UniProtKB">
        <authorList>
            <consortium name="EnsemblMetazoa"/>
        </authorList>
    </citation>
    <scope>IDENTIFICATION</scope>
</reference>
<dbReference type="PANTHER" id="PTHR10907">
    <property type="entry name" value="REGUCALCIN"/>
    <property type="match status" value="1"/>
</dbReference>
<keyword evidence="10 15" id="KW-0479">Metal-binding</keyword>
<evidence type="ECO:0000256" key="7">
    <source>
        <dbReference type="ARBA" id="ARBA00013227"/>
    </source>
</evidence>
<keyword evidence="12" id="KW-0106">Calcium</keyword>
<dbReference type="Proteomes" id="UP000007110">
    <property type="component" value="Unassembled WGS sequence"/>
</dbReference>
<dbReference type="PRINTS" id="PR01791">
    <property type="entry name" value="REGUCALCIN"/>
</dbReference>
<dbReference type="GO" id="GO:0004341">
    <property type="term" value="F:gluconolactonase activity"/>
    <property type="evidence" value="ECO:0000318"/>
    <property type="project" value="GO_Central"/>
</dbReference>
<dbReference type="KEGG" id="spu:575038"/>